<proteinExistence type="predicted"/>
<gene>
    <name evidence="1" type="ORF">PHPALM_13920</name>
</gene>
<evidence type="ECO:0000313" key="1">
    <source>
        <dbReference type="EMBL" id="POM69772.1"/>
    </source>
</evidence>
<dbReference type="Proteomes" id="UP000237271">
    <property type="component" value="Unassembled WGS sequence"/>
</dbReference>
<dbReference type="OrthoDB" id="128910at2759"/>
<sequence>MNDEQRGMIQNRDAVARATARCELTDEQHRVIQGREAIARASQRSGLSQEHRQEIQDVRGNDTLNQCHYVSRFIRGCSGDERTCADCGGWKFPAETKKCWCMGGKIRLPPPRAAPEKLRLLFNNPVFMQSIRAYNNAFAFTSMRASRSEPLQVGESVTRRGVYNFRVMFVLEWDLFSRPPPGGTPQCAGCPGWAAAGRHIVTDGLSAEILSDIDEVMEQHNPYAQQFLHAREILIERSRPAL</sequence>
<keyword evidence="1" id="KW-0547">Nucleotide-binding</keyword>
<organism evidence="1 2">
    <name type="scientific">Phytophthora palmivora</name>
    <dbReference type="NCBI Taxonomy" id="4796"/>
    <lineage>
        <taxon>Eukaryota</taxon>
        <taxon>Sar</taxon>
        <taxon>Stramenopiles</taxon>
        <taxon>Oomycota</taxon>
        <taxon>Peronosporomycetes</taxon>
        <taxon>Peronosporales</taxon>
        <taxon>Peronosporaceae</taxon>
        <taxon>Phytophthora</taxon>
    </lineage>
</organism>
<comment type="caution">
    <text evidence="1">The sequence shown here is derived from an EMBL/GenBank/DDBJ whole genome shotgun (WGS) entry which is preliminary data.</text>
</comment>
<name>A0A2P4XW37_9STRA</name>
<dbReference type="EMBL" id="NCKW01007823">
    <property type="protein sequence ID" value="POM69772.1"/>
    <property type="molecule type" value="Genomic_DNA"/>
</dbReference>
<keyword evidence="1" id="KW-0347">Helicase</keyword>
<keyword evidence="2" id="KW-1185">Reference proteome</keyword>
<accession>A0A2P4XW37</accession>
<reference evidence="1 2" key="1">
    <citation type="journal article" date="2017" name="Genome Biol. Evol.">
        <title>Phytophthora megakarya and P. palmivora, closely related causal agents of cacao black pod rot, underwent increases in genome sizes and gene numbers by different mechanisms.</title>
        <authorList>
            <person name="Ali S.S."/>
            <person name="Shao J."/>
            <person name="Lary D.J."/>
            <person name="Kronmiller B."/>
            <person name="Shen D."/>
            <person name="Strem M.D."/>
            <person name="Amoako-Attah I."/>
            <person name="Akrofi A.Y."/>
            <person name="Begoude B.A."/>
            <person name="Ten Hoopen G.M."/>
            <person name="Coulibaly K."/>
            <person name="Kebe B.I."/>
            <person name="Melnick R.L."/>
            <person name="Guiltinan M.J."/>
            <person name="Tyler B.M."/>
            <person name="Meinhardt L.W."/>
            <person name="Bailey B.A."/>
        </authorList>
    </citation>
    <scope>NUCLEOTIDE SEQUENCE [LARGE SCALE GENOMIC DNA]</scope>
    <source>
        <strain evidence="2">sbr112.9</strain>
    </source>
</reference>
<keyword evidence="1" id="KW-0067">ATP-binding</keyword>
<dbReference type="AlphaFoldDB" id="A0A2P4XW37"/>
<dbReference type="GO" id="GO:0004386">
    <property type="term" value="F:helicase activity"/>
    <property type="evidence" value="ECO:0007669"/>
    <property type="project" value="UniProtKB-KW"/>
</dbReference>
<keyword evidence="1" id="KW-0378">Hydrolase</keyword>
<protein>
    <submittedName>
        <fullName evidence="1">Helitron helicase-like protein</fullName>
    </submittedName>
</protein>
<evidence type="ECO:0000313" key="2">
    <source>
        <dbReference type="Proteomes" id="UP000237271"/>
    </source>
</evidence>